<proteinExistence type="predicted"/>
<evidence type="ECO:0000256" key="3">
    <source>
        <dbReference type="ARBA" id="ARBA00022448"/>
    </source>
</evidence>
<dbReference type="InterPro" id="IPR004715">
    <property type="entry name" value="PTS_IIA_fruc"/>
</dbReference>
<dbReference type="PANTHER" id="PTHR30505">
    <property type="entry name" value="FRUCTOSE-LIKE PERMEASE"/>
    <property type="match status" value="1"/>
</dbReference>
<feature type="transmembrane region" description="Helical" evidence="13">
    <location>
        <begin position="401"/>
        <end position="422"/>
    </location>
</feature>
<dbReference type="GO" id="GO:0005351">
    <property type="term" value="F:carbohydrate:proton symporter activity"/>
    <property type="evidence" value="ECO:0007669"/>
    <property type="project" value="InterPro"/>
</dbReference>
<dbReference type="GO" id="GO:0016301">
    <property type="term" value="F:kinase activity"/>
    <property type="evidence" value="ECO:0007669"/>
    <property type="project" value="UniProtKB-KW"/>
</dbReference>
<dbReference type="GO" id="GO:0090563">
    <property type="term" value="F:protein-phosphocysteine-sugar phosphotransferase activity"/>
    <property type="evidence" value="ECO:0007669"/>
    <property type="project" value="TreeGrafter"/>
</dbReference>
<dbReference type="NCBIfam" id="TIGR00848">
    <property type="entry name" value="fruA"/>
    <property type="match status" value="1"/>
</dbReference>
<evidence type="ECO:0000256" key="9">
    <source>
        <dbReference type="ARBA" id="ARBA00022692"/>
    </source>
</evidence>
<dbReference type="Pfam" id="PF02302">
    <property type="entry name" value="PTS_IIB"/>
    <property type="match status" value="1"/>
</dbReference>
<evidence type="ECO:0000256" key="5">
    <source>
        <dbReference type="ARBA" id="ARBA00022553"/>
    </source>
</evidence>
<dbReference type="Gene3D" id="3.40.50.2300">
    <property type="match status" value="1"/>
</dbReference>
<dbReference type="NCBIfam" id="TIGR01427">
    <property type="entry name" value="PTS_IIC_fructo"/>
    <property type="match status" value="1"/>
</dbReference>
<feature type="transmembrane region" description="Helical" evidence="13">
    <location>
        <begin position="321"/>
        <end position="344"/>
    </location>
</feature>
<evidence type="ECO:0000313" key="18">
    <source>
        <dbReference type="Proteomes" id="UP000646244"/>
    </source>
</evidence>
<dbReference type="CDD" id="cd00211">
    <property type="entry name" value="PTS_IIA_fru"/>
    <property type="match status" value="1"/>
</dbReference>
<comment type="subcellular location">
    <subcellularLocation>
        <location evidence="1">Cell inner membrane</location>
        <topology evidence="1">Multi-pass membrane protein</topology>
    </subcellularLocation>
    <subcellularLocation>
        <location evidence="2">Cytoplasm</location>
    </subcellularLocation>
</comment>
<dbReference type="FunFam" id="3.40.930.10:FF:000009">
    <property type="entry name" value="PTS system, fructose specific IIABC component"/>
    <property type="match status" value="1"/>
</dbReference>
<dbReference type="Pfam" id="PF02378">
    <property type="entry name" value="PTS_EIIC"/>
    <property type="match status" value="1"/>
</dbReference>
<dbReference type="PROSITE" id="PS51104">
    <property type="entry name" value="PTS_EIIC_TYPE_2"/>
    <property type="match status" value="1"/>
</dbReference>
<keyword evidence="6" id="KW-0762">Sugar transport</keyword>
<evidence type="ECO:0000256" key="8">
    <source>
        <dbReference type="ARBA" id="ARBA00022683"/>
    </source>
</evidence>
<keyword evidence="12 13" id="KW-0472">Membrane</keyword>
<keyword evidence="5" id="KW-0597">Phosphoprotein</keyword>
<evidence type="ECO:0000256" key="12">
    <source>
        <dbReference type="ARBA" id="ARBA00023136"/>
    </source>
</evidence>
<dbReference type="InterPro" id="IPR003353">
    <property type="entry name" value="PTS_IIB_fruc"/>
</dbReference>
<feature type="domain" description="PTS EIIA type-2" evidence="14">
    <location>
        <begin position="537"/>
        <end position="682"/>
    </location>
</feature>
<keyword evidence="10" id="KW-0418">Kinase</keyword>
<dbReference type="NCBIfam" id="TIGR00829">
    <property type="entry name" value="FRU"/>
    <property type="match status" value="1"/>
</dbReference>
<evidence type="ECO:0000256" key="4">
    <source>
        <dbReference type="ARBA" id="ARBA00022475"/>
    </source>
</evidence>
<dbReference type="PANTHER" id="PTHR30505:SF0">
    <property type="entry name" value="FRUCTOSE-LIKE PTS SYSTEM EIIBC COMPONENT-RELATED"/>
    <property type="match status" value="1"/>
</dbReference>
<dbReference type="Pfam" id="PF00359">
    <property type="entry name" value="PTS_EIIA_2"/>
    <property type="match status" value="1"/>
</dbReference>
<feature type="transmembrane region" description="Helical" evidence="13">
    <location>
        <begin position="255"/>
        <end position="274"/>
    </location>
</feature>
<feature type="transmembrane region" description="Helical" evidence="13">
    <location>
        <begin position="428"/>
        <end position="447"/>
    </location>
</feature>
<dbReference type="SUPFAM" id="SSF52794">
    <property type="entry name" value="PTS system IIB component-like"/>
    <property type="match status" value="1"/>
</dbReference>
<evidence type="ECO:0000256" key="13">
    <source>
        <dbReference type="SAM" id="Phobius"/>
    </source>
</evidence>
<evidence type="ECO:0000256" key="1">
    <source>
        <dbReference type="ARBA" id="ARBA00004429"/>
    </source>
</evidence>
<protein>
    <submittedName>
        <fullName evidence="17">PTS system mannose-specific EIIBCA component</fullName>
    </submittedName>
</protein>
<organism evidence="17 18">
    <name type="scientific">Streptomyces cinnamoneus</name>
    <name type="common">Streptoverticillium cinnamoneum</name>
    <dbReference type="NCBI Taxonomy" id="53446"/>
    <lineage>
        <taxon>Bacteria</taxon>
        <taxon>Bacillati</taxon>
        <taxon>Actinomycetota</taxon>
        <taxon>Actinomycetes</taxon>
        <taxon>Kitasatosporales</taxon>
        <taxon>Streptomycetaceae</taxon>
        <taxon>Streptomyces</taxon>
        <taxon>Streptomyces cinnamoneus group</taxon>
    </lineage>
</organism>
<reference evidence="17" key="2">
    <citation type="submission" date="2020-09" db="EMBL/GenBank/DDBJ databases">
        <authorList>
            <person name="Sun Q."/>
            <person name="Ohkuma M."/>
        </authorList>
    </citation>
    <scope>NUCLEOTIDE SEQUENCE</scope>
    <source>
        <strain evidence="17">JCM 4633</strain>
    </source>
</reference>
<evidence type="ECO:0000256" key="6">
    <source>
        <dbReference type="ARBA" id="ARBA00022597"/>
    </source>
</evidence>
<evidence type="ECO:0000256" key="7">
    <source>
        <dbReference type="ARBA" id="ARBA00022679"/>
    </source>
</evidence>
<dbReference type="RefSeq" id="WP_268249638.1">
    <property type="nucleotide sequence ID" value="NZ_BMVB01000023.1"/>
</dbReference>
<dbReference type="InterPro" id="IPR016152">
    <property type="entry name" value="PTrfase/Anion_transptr"/>
</dbReference>
<feature type="transmembrane region" description="Helical" evidence="13">
    <location>
        <begin position="162"/>
        <end position="183"/>
    </location>
</feature>
<dbReference type="GO" id="GO:0005886">
    <property type="term" value="C:plasma membrane"/>
    <property type="evidence" value="ECO:0007669"/>
    <property type="project" value="UniProtKB-SubCell"/>
</dbReference>
<dbReference type="CDD" id="cd05569">
    <property type="entry name" value="PTS_IIB_fructose"/>
    <property type="match status" value="1"/>
</dbReference>
<feature type="transmembrane region" description="Helical" evidence="13">
    <location>
        <begin position="286"/>
        <end position="309"/>
    </location>
</feature>
<feature type="domain" description="PTS EIIC type-2" evidence="16">
    <location>
        <begin position="155"/>
        <end position="492"/>
    </location>
</feature>
<evidence type="ECO:0000256" key="11">
    <source>
        <dbReference type="ARBA" id="ARBA00022989"/>
    </source>
</evidence>
<dbReference type="InterPro" id="IPR003501">
    <property type="entry name" value="PTS_EIIB_2/3"/>
</dbReference>
<dbReference type="SUPFAM" id="SSF55804">
    <property type="entry name" value="Phoshotransferase/anion transport protein"/>
    <property type="match status" value="1"/>
</dbReference>
<dbReference type="PROSITE" id="PS00372">
    <property type="entry name" value="PTS_EIIA_TYPE_2_HIS"/>
    <property type="match status" value="1"/>
</dbReference>
<keyword evidence="11 13" id="KW-1133">Transmembrane helix</keyword>
<dbReference type="GO" id="GO:0009401">
    <property type="term" value="P:phosphoenolpyruvate-dependent sugar phosphotransferase system"/>
    <property type="evidence" value="ECO:0007669"/>
    <property type="project" value="UniProtKB-KW"/>
</dbReference>
<gene>
    <name evidence="17" type="primary">manP</name>
    <name evidence="17" type="ORF">GCM10010507_52280</name>
</gene>
<dbReference type="GO" id="GO:0022877">
    <property type="term" value="F:protein-N(PI)-phosphohistidine-fructose phosphotransferase system transporter activity"/>
    <property type="evidence" value="ECO:0007669"/>
    <property type="project" value="InterPro"/>
</dbReference>
<feature type="domain" description="PTS EIIB type-2" evidence="15">
    <location>
        <begin position="20"/>
        <end position="115"/>
    </location>
</feature>
<reference evidence="17" key="1">
    <citation type="journal article" date="2014" name="Int. J. Syst. Evol. Microbiol.">
        <title>Complete genome sequence of Corynebacterium casei LMG S-19264T (=DSM 44701T), isolated from a smear-ripened cheese.</title>
        <authorList>
            <consortium name="US DOE Joint Genome Institute (JGI-PGF)"/>
            <person name="Walter F."/>
            <person name="Albersmeier A."/>
            <person name="Kalinowski J."/>
            <person name="Ruckert C."/>
        </authorList>
    </citation>
    <scope>NUCLEOTIDE SEQUENCE</scope>
    <source>
        <strain evidence="17">JCM 4633</strain>
    </source>
</reference>
<dbReference type="InterPro" id="IPR002178">
    <property type="entry name" value="PTS_EIIA_type-2_dom"/>
</dbReference>
<keyword evidence="7" id="KW-0808">Transferase</keyword>
<keyword evidence="9 13" id="KW-0812">Transmembrane</keyword>
<dbReference type="InterPro" id="IPR036095">
    <property type="entry name" value="PTS_EIIB-like_sf"/>
</dbReference>
<keyword evidence="3" id="KW-0813">Transport</keyword>
<sequence>MTPSADPPASTTPSGGRLRLLAVTACPTGIAHTYMAAEKLQQAAEALGHEIKVETQGSIGAENALTDDDVGRADGVIVAADKDVDLSRFAGKRVLVVGVAEGIHHPGELIERVRAAPVYQPGGGPGGVGSGGVPGAVGAGAVPGGGGGRGGRGVVYKALMNGVSYMIPFVVVGGLLIAVSLALGGEPRPDGGLVIPDGSFWKHVFDIGDIGFKLMIPVLSGYIAYAIADRPALVPGMIGGWIANTGALYDSSSGAGFIGAIVTGFLAGYVVLWIKRVPVPRFVRPVMPVIVIPVLATSVVGLFFIYVLGRPISWLFEHLTTWLGSLTGASAAVLGMVLGLMIAFDMGGPVNKTAFLFGAGLVSQNPEVMGMCAAAIPVPPLGQGLATLLRRRLFDEQERETGLAALFMGFFGITEGAIPFAAARPARVIPANMLGGAVAGAIAGLAGVTDSVPHGGPVVAVLGAVGGVPMFVIAVAVGAVVTALTTVTLMAWGAPTAGRGLPAGGVVGTAGSAGRGRTGAGGPVRTEAGVVPEVLSGYLTEGTVRQELAAGRKDAAIREMAELLATSGKVRDVNALVTAALAREDLGTTGLGEEIAVPHAKTDAVTAPVVGFARSREGIDWGALDGSPARLIFMIAVPEEAAGDEHLRILALLARKLLDAGFRERLSQATGTDAVMTVLAEIR</sequence>
<dbReference type="InterPro" id="IPR013014">
    <property type="entry name" value="PTS_EIIC_2"/>
</dbReference>
<dbReference type="GO" id="GO:0005737">
    <property type="term" value="C:cytoplasm"/>
    <property type="evidence" value="ECO:0007669"/>
    <property type="project" value="UniProtKB-SubCell"/>
</dbReference>
<accession>A0A918TYS0</accession>
<dbReference type="InterPro" id="IPR003352">
    <property type="entry name" value="PTS_EIIC"/>
</dbReference>
<dbReference type="EMBL" id="BMVB01000023">
    <property type="protein sequence ID" value="GHC67700.1"/>
    <property type="molecule type" value="Genomic_DNA"/>
</dbReference>
<dbReference type="AlphaFoldDB" id="A0A918TYS0"/>
<dbReference type="PROSITE" id="PS51094">
    <property type="entry name" value="PTS_EIIA_TYPE_2"/>
    <property type="match status" value="1"/>
</dbReference>
<dbReference type="Proteomes" id="UP000646244">
    <property type="component" value="Unassembled WGS sequence"/>
</dbReference>
<keyword evidence="8" id="KW-0598">Phosphotransferase system</keyword>
<name>A0A918TYS0_STRCJ</name>
<dbReference type="InterPro" id="IPR013011">
    <property type="entry name" value="PTS_EIIB_2"/>
</dbReference>
<dbReference type="InterPro" id="IPR050864">
    <property type="entry name" value="Bacterial_PTS_Sugar_Transport"/>
</dbReference>
<evidence type="ECO:0000256" key="10">
    <source>
        <dbReference type="ARBA" id="ARBA00022777"/>
    </source>
</evidence>
<dbReference type="PROSITE" id="PS51099">
    <property type="entry name" value="PTS_EIIB_TYPE_2"/>
    <property type="match status" value="1"/>
</dbReference>
<keyword evidence="4" id="KW-1003">Cell membrane</keyword>
<evidence type="ECO:0000256" key="2">
    <source>
        <dbReference type="ARBA" id="ARBA00004496"/>
    </source>
</evidence>
<evidence type="ECO:0000259" key="14">
    <source>
        <dbReference type="PROSITE" id="PS51094"/>
    </source>
</evidence>
<evidence type="ECO:0000313" key="17">
    <source>
        <dbReference type="EMBL" id="GHC67700.1"/>
    </source>
</evidence>
<evidence type="ECO:0000259" key="16">
    <source>
        <dbReference type="PROSITE" id="PS51104"/>
    </source>
</evidence>
<comment type="caution">
    <text evidence="17">The sequence shown here is derived from an EMBL/GenBank/DDBJ whole genome shotgun (WGS) entry which is preliminary data.</text>
</comment>
<dbReference type="InterPro" id="IPR006327">
    <property type="entry name" value="PTS_IIC_fruc"/>
</dbReference>
<dbReference type="FunFam" id="3.40.50.2300:FF:000014">
    <property type="entry name" value="PTS system fructose-like transporter subunit IIB"/>
    <property type="match status" value="1"/>
</dbReference>
<evidence type="ECO:0000259" key="15">
    <source>
        <dbReference type="PROSITE" id="PS51099"/>
    </source>
</evidence>
<feature type="transmembrane region" description="Helical" evidence="13">
    <location>
        <begin position="459"/>
        <end position="492"/>
    </location>
</feature>
<feature type="transmembrane region" description="Helical" evidence="13">
    <location>
        <begin position="203"/>
        <end position="225"/>
    </location>
</feature>
<dbReference type="Gene3D" id="3.40.930.10">
    <property type="entry name" value="Mannitol-specific EII, Chain A"/>
    <property type="match status" value="1"/>
</dbReference>